<comment type="caution">
    <text evidence="2">The sequence shown here is derived from an EMBL/GenBank/DDBJ whole genome shotgun (WGS) entry which is preliminary data.</text>
</comment>
<gene>
    <name evidence="2" type="ORF">FKV42_13675</name>
</gene>
<feature type="transmembrane region" description="Helical" evidence="1">
    <location>
        <begin position="54"/>
        <end position="72"/>
    </location>
</feature>
<dbReference type="EMBL" id="VIAQ01000020">
    <property type="protein sequence ID" value="TQD23565.1"/>
    <property type="molecule type" value="Genomic_DNA"/>
</dbReference>
<sequence length="75" mass="8393">MFSPMVILTIVKLVLAYGMYLFVSQSYPFVPTLTVSAWALGTAFTVYDGSKIKYSIIVISIVALISFIKWFGQFV</sequence>
<reference evidence="2 3" key="1">
    <citation type="submission" date="2019-06" db="EMBL/GenBank/DDBJ databases">
        <title>Draft genome sequence of Methanolobus vulcani B1d.</title>
        <authorList>
            <person name="Creighbaum A.J."/>
            <person name="Ticak T."/>
            <person name="Hariraju D."/>
            <person name="Arivett B.A."/>
            <person name="Ferguson D.J.Jr."/>
        </authorList>
    </citation>
    <scope>NUCLEOTIDE SEQUENCE [LARGE SCALE GENOMIC DNA]</scope>
    <source>
        <strain evidence="2 3">B1d</strain>
    </source>
</reference>
<organism evidence="2 3">
    <name type="scientific">Methanolobus vulcani</name>
    <dbReference type="NCBI Taxonomy" id="38026"/>
    <lineage>
        <taxon>Archaea</taxon>
        <taxon>Methanobacteriati</taxon>
        <taxon>Methanobacteriota</taxon>
        <taxon>Stenosarchaea group</taxon>
        <taxon>Methanomicrobia</taxon>
        <taxon>Methanosarcinales</taxon>
        <taxon>Methanosarcinaceae</taxon>
        <taxon>Methanolobus</taxon>
    </lineage>
</organism>
<keyword evidence="1" id="KW-0812">Transmembrane</keyword>
<keyword evidence="1" id="KW-0472">Membrane</keyword>
<keyword evidence="1" id="KW-1133">Transmembrane helix</keyword>
<evidence type="ECO:0000313" key="2">
    <source>
        <dbReference type="EMBL" id="TQD23565.1"/>
    </source>
</evidence>
<proteinExistence type="predicted"/>
<dbReference type="AlphaFoldDB" id="A0A7Z8KLN8"/>
<protein>
    <submittedName>
        <fullName evidence="2">Uncharacterized protein</fullName>
    </submittedName>
</protein>
<evidence type="ECO:0000313" key="3">
    <source>
        <dbReference type="Proteomes" id="UP000319335"/>
    </source>
</evidence>
<name>A0A7Z8KLN8_9EURY</name>
<dbReference type="RefSeq" id="WP_154810881.1">
    <property type="nucleotide sequence ID" value="NZ_VIAQ01000020.1"/>
</dbReference>
<dbReference type="Proteomes" id="UP000319335">
    <property type="component" value="Unassembled WGS sequence"/>
</dbReference>
<evidence type="ECO:0000256" key="1">
    <source>
        <dbReference type="SAM" id="Phobius"/>
    </source>
</evidence>
<keyword evidence="3" id="KW-1185">Reference proteome</keyword>
<accession>A0A7Z8KLN8</accession>